<evidence type="ECO:0000256" key="4">
    <source>
        <dbReference type="PROSITE-ProRule" id="PRU01016"/>
    </source>
</evidence>
<keyword evidence="1 4" id="KW-0489">Methyltransferase</keyword>
<dbReference type="GO" id="GO:0008168">
    <property type="term" value="F:methyltransferase activity"/>
    <property type="evidence" value="ECO:0007669"/>
    <property type="project" value="UniProtKB-KW"/>
</dbReference>
<dbReference type="SUPFAM" id="SSF53335">
    <property type="entry name" value="S-adenosyl-L-methionine-dependent methyltransferases"/>
    <property type="match status" value="1"/>
</dbReference>
<dbReference type="AlphaFoldDB" id="A0AAV5A2U6"/>
<proteinExistence type="inferred from homology"/>
<protein>
    <recommendedName>
        <fullName evidence="8">S-adenosyl-L-methionine-dependent methyltransferase</fullName>
    </recommendedName>
</protein>
<feature type="compositionally biased region" description="Basic and acidic residues" evidence="5">
    <location>
        <begin position="182"/>
        <end position="195"/>
    </location>
</feature>
<sequence>MLSVLEFYSGIGGLHLALKRANSTTCVKVLRAFDWDPSASEVYSHNFGGGIVNRCDILSLNAIDLLPYEADMWLLSPACQPYTVLNPNAKGETDPRAKSFLHLMTSVLPELVTQRKGPRCILVENVAGFETSTTRQVVLKTLESLQYYISEFLLTPLQFGIPNSRLRYYLLARRDPFHFLPSEDIHSESDPRRSIPNEGPDWIDPRLQVDDSVNYSVLPLRNFLDEQDYPSSSSPYAIPKKILRSKHAPLFDIVKPCSTRTCCFTRGYTHMIEGSSILQQAEDLDTTDTFNAYAIATASDASHKDNNDPLELLLSLHLRYFTPTELLRLFCFNLPPNRVLSTGGPAAMMSSYEAYLSSSRSSTRDFTFPDTTSLKTRYRLIGNSVNVYVVSKTTNYEVSQDTLRKMCLSDVSGYDILNGAVSGTPCIIDWSVPEFDIRFIF</sequence>
<keyword evidence="7" id="KW-1185">Reference proteome</keyword>
<dbReference type="InterPro" id="IPR050750">
    <property type="entry name" value="C5-MTase"/>
</dbReference>
<dbReference type="GO" id="GO:0005634">
    <property type="term" value="C:nucleus"/>
    <property type="evidence" value="ECO:0007669"/>
    <property type="project" value="TreeGrafter"/>
</dbReference>
<dbReference type="PROSITE" id="PS51679">
    <property type="entry name" value="SAM_MT_C5"/>
    <property type="match status" value="1"/>
</dbReference>
<dbReference type="InterPro" id="IPR029063">
    <property type="entry name" value="SAM-dependent_MTases_sf"/>
</dbReference>
<gene>
    <name evidence="6" type="ORF">Clacol_003177</name>
</gene>
<evidence type="ECO:0000256" key="5">
    <source>
        <dbReference type="SAM" id="MobiDB-lite"/>
    </source>
</evidence>
<dbReference type="Proteomes" id="UP001050691">
    <property type="component" value="Unassembled WGS sequence"/>
</dbReference>
<dbReference type="Gene3D" id="3.40.50.150">
    <property type="entry name" value="Vaccinia Virus protein VP39"/>
    <property type="match status" value="1"/>
</dbReference>
<accession>A0AAV5A2U6</accession>
<dbReference type="EMBL" id="BPWL01000003">
    <property type="protein sequence ID" value="GJJ08957.1"/>
    <property type="molecule type" value="Genomic_DNA"/>
</dbReference>
<evidence type="ECO:0008006" key="8">
    <source>
        <dbReference type="Google" id="ProtNLM"/>
    </source>
</evidence>
<feature type="active site" evidence="4">
    <location>
        <position position="79"/>
    </location>
</feature>
<dbReference type="GO" id="GO:0032259">
    <property type="term" value="P:methylation"/>
    <property type="evidence" value="ECO:0007669"/>
    <property type="project" value="UniProtKB-KW"/>
</dbReference>
<evidence type="ECO:0000313" key="6">
    <source>
        <dbReference type="EMBL" id="GJJ08957.1"/>
    </source>
</evidence>
<feature type="region of interest" description="Disordered" evidence="5">
    <location>
        <begin position="182"/>
        <end position="201"/>
    </location>
</feature>
<evidence type="ECO:0000256" key="1">
    <source>
        <dbReference type="ARBA" id="ARBA00022603"/>
    </source>
</evidence>
<dbReference type="PRINTS" id="PR00105">
    <property type="entry name" value="C5METTRFRASE"/>
</dbReference>
<reference evidence="6" key="1">
    <citation type="submission" date="2021-10" db="EMBL/GenBank/DDBJ databases">
        <title>De novo Genome Assembly of Clathrus columnatus (Basidiomycota, Fungi) Using Illumina and Nanopore Sequence Data.</title>
        <authorList>
            <person name="Ogiso-Tanaka E."/>
            <person name="Itagaki H."/>
            <person name="Hosoya T."/>
            <person name="Hosaka K."/>
        </authorList>
    </citation>
    <scope>NUCLEOTIDE SEQUENCE</scope>
    <source>
        <strain evidence="6">MO-923</strain>
    </source>
</reference>
<dbReference type="InterPro" id="IPR001525">
    <property type="entry name" value="C5_MeTfrase"/>
</dbReference>
<dbReference type="PANTHER" id="PTHR46098">
    <property type="entry name" value="TRNA (CYTOSINE(38)-C(5))-METHYLTRANSFERASE"/>
    <property type="match status" value="1"/>
</dbReference>
<dbReference type="PANTHER" id="PTHR46098:SF1">
    <property type="entry name" value="TRNA (CYTOSINE(38)-C(5))-METHYLTRANSFERASE"/>
    <property type="match status" value="1"/>
</dbReference>
<dbReference type="Gene3D" id="3.90.120.10">
    <property type="entry name" value="DNA Methylase, subunit A, domain 2"/>
    <property type="match status" value="1"/>
</dbReference>
<keyword evidence="2 4" id="KW-0808">Transferase</keyword>
<evidence type="ECO:0000256" key="2">
    <source>
        <dbReference type="ARBA" id="ARBA00022679"/>
    </source>
</evidence>
<comment type="caution">
    <text evidence="6">The sequence shown here is derived from an EMBL/GenBank/DDBJ whole genome shotgun (WGS) entry which is preliminary data.</text>
</comment>
<keyword evidence="3 4" id="KW-0949">S-adenosyl-L-methionine</keyword>
<evidence type="ECO:0000256" key="3">
    <source>
        <dbReference type="ARBA" id="ARBA00022691"/>
    </source>
</evidence>
<name>A0AAV5A2U6_9AGAM</name>
<evidence type="ECO:0000313" key="7">
    <source>
        <dbReference type="Proteomes" id="UP001050691"/>
    </source>
</evidence>
<dbReference type="Pfam" id="PF00145">
    <property type="entry name" value="DNA_methylase"/>
    <property type="match status" value="1"/>
</dbReference>
<comment type="similarity">
    <text evidence="4">Belongs to the class I-like SAM-binding methyltransferase superfamily. C5-methyltransferase family.</text>
</comment>
<organism evidence="6 7">
    <name type="scientific">Clathrus columnatus</name>
    <dbReference type="NCBI Taxonomy" id="1419009"/>
    <lineage>
        <taxon>Eukaryota</taxon>
        <taxon>Fungi</taxon>
        <taxon>Dikarya</taxon>
        <taxon>Basidiomycota</taxon>
        <taxon>Agaricomycotina</taxon>
        <taxon>Agaricomycetes</taxon>
        <taxon>Phallomycetidae</taxon>
        <taxon>Phallales</taxon>
        <taxon>Clathraceae</taxon>
        <taxon>Clathrus</taxon>
    </lineage>
</organism>